<comment type="caution">
    <text evidence="2">The sequence shown here is derived from an EMBL/GenBank/DDBJ whole genome shotgun (WGS) entry which is preliminary data.</text>
</comment>
<dbReference type="Proteomes" id="UP000765509">
    <property type="component" value="Unassembled WGS sequence"/>
</dbReference>
<feature type="signal peptide" evidence="1">
    <location>
        <begin position="1"/>
        <end position="23"/>
    </location>
</feature>
<evidence type="ECO:0000256" key="1">
    <source>
        <dbReference type="SAM" id="SignalP"/>
    </source>
</evidence>
<evidence type="ECO:0000313" key="3">
    <source>
        <dbReference type="Proteomes" id="UP000765509"/>
    </source>
</evidence>
<gene>
    <name evidence="2" type="ORF">O181_031269</name>
</gene>
<protein>
    <recommendedName>
        <fullName evidence="4">Rust transferred protein</fullName>
    </recommendedName>
</protein>
<evidence type="ECO:0008006" key="4">
    <source>
        <dbReference type="Google" id="ProtNLM"/>
    </source>
</evidence>
<dbReference type="OrthoDB" id="2503597at2759"/>
<name>A0A9Q3CVD4_9BASI</name>
<organism evidence="2 3">
    <name type="scientific">Austropuccinia psidii MF-1</name>
    <dbReference type="NCBI Taxonomy" id="1389203"/>
    <lineage>
        <taxon>Eukaryota</taxon>
        <taxon>Fungi</taxon>
        <taxon>Dikarya</taxon>
        <taxon>Basidiomycota</taxon>
        <taxon>Pucciniomycotina</taxon>
        <taxon>Pucciniomycetes</taxon>
        <taxon>Pucciniales</taxon>
        <taxon>Sphaerophragmiaceae</taxon>
        <taxon>Austropuccinia</taxon>
    </lineage>
</organism>
<reference evidence="2" key="1">
    <citation type="submission" date="2021-03" db="EMBL/GenBank/DDBJ databases">
        <title>Draft genome sequence of rust myrtle Austropuccinia psidii MF-1, a brazilian biotype.</title>
        <authorList>
            <person name="Quecine M.C."/>
            <person name="Pachon D.M.R."/>
            <person name="Bonatelli M.L."/>
            <person name="Correr F.H."/>
            <person name="Franceschini L.M."/>
            <person name="Leite T.F."/>
            <person name="Margarido G.R.A."/>
            <person name="Almeida C.A."/>
            <person name="Ferrarezi J.A."/>
            <person name="Labate C.A."/>
        </authorList>
    </citation>
    <scope>NUCLEOTIDE SEQUENCE</scope>
    <source>
        <strain evidence="2">MF-1</strain>
    </source>
</reference>
<feature type="chain" id="PRO_5040110935" description="Rust transferred protein" evidence="1">
    <location>
        <begin position="24"/>
        <end position="206"/>
    </location>
</feature>
<accession>A0A9Q3CVD4</accession>
<dbReference type="EMBL" id="AVOT02011140">
    <property type="protein sequence ID" value="MBW0491554.1"/>
    <property type="molecule type" value="Genomic_DNA"/>
</dbReference>
<keyword evidence="1" id="KW-0732">Signal</keyword>
<keyword evidence="3" id="KW-1185">Reference proteome</keyword>
<dbReference type="AlphaFoldDB" id="A0A9Q3CVD4"/>
<sequence>MLSSKFFLTFGAFVSLAFPAITAETSPDVITSISMKSFAPKNLVRHYQIGRDGQRVNVMVYSTSDSLARRAEPNPNNTAPGTIKLDLTPARCTSKVCYPGAFNPPDEADCIRIIDAQLYNSTGSLNAKPGEQILVYTGTCAVIFQNPSHASGFTLQYNWASLGLIVQALLRKCFHRENQSIGGVCKFKHYLGYTFTDVLISLQRVY</sequence>
<proteinExistence type="predicted"/>
<evidence type="ECO:0000313" key="2">
    <source>
        <dbReference type="EMBL" id="MBW0491554.1"/>
    </source>
</evidence>